<gene>
    <name evidence="3" type="ORF">g.47786</name>
</gene>
<reference evidence="3" key="1">
    <citation type="submission" date="2015-11" db="EMBL/GenBank/DDBJ databases">
        <title>De novo transcriptome assembly of four potential Pierce s Disease insect vectors from Arizona vineyards.</title>
        <authorList>
            <person name="Tassone E.E."/>
        </authorList>
    </citation>
    <scope>NUCLEOTIDE SEQUENCE</scope>
</reference>
<keyword evidence="1" id="KW-0863">Zinc-finger</keyword>
<evidence type="ECO:0000256" key="1">
    <source>
        <dbReference type="PROSITE-ProRule" id="PRU00047"/>
    </source>
</evidence>
<evidence type="ECO:0000259" key="2">
    <source>
        <dbReference type="PROSITE" id="PS50158"/>
    </source>
</evidence>
<dbReference type="AlphaFoldDB" id="A0A1B6FMS5"/>
<accession>A0A1B6FMS5</accession>
<dbReference type="InterPro" id="IPR036875">
    <property type="entry name" value="Znf_CCHC_sf"/>
</dbReference>
<evidence type="ECO:0000313" key="3">
    <source>
        <dbReference type="EMBL" id="JAS51505.1"/>
    </source>
</evidence>
<dbReference type="SUPFAM" id="SSF57756">
    <property type="entry name" value="Retrovirus zinc finger-like domains"/>
    <property type="match status" value="1"/>
</dbReference>
<feature type="domain" description="CCHC-type" evidence="2">
    <location>
        <begin position="52"/>
        <end position="67"/>
    </location>
</feature>
<name>A0A1B6FMS5_9HEMI</name>
<proteinExistence type="predicted"/>
<sequence>FTSAWHSTPQSEKTLDNLVSRLIQEEGKYNKLKEESSIAFKVAKSKAKEVSCYKCHQKGHVKRDCPKLAKCNVCKKIGHDENKCFYKSDQTNKRCAICKKTNHEGKIVILKIK</sequence>
<dbReference type="GO" id="GO:0008270">
    <property type="term" value="F:zinc ion binding"/>
    <property type="evidence" value="ECO:0007669"/>
    <property type="project" value="UniProtKB-KW"/>
</dbReference>
<feature type="non-terminal residue" evidence="3">
    <location>
        <position position="1"/>
    </location>
</feature>
<protein>
    <recommendedName>
        <fullName evidence="2">CCHC-type domain-containing protein</fullName>
    </recommendedName>
</protein>
<dbReference type="EMBL" id="GECZ01018264">
    <property type="protein sequence ID" value="JAS51505.1"/>
    <property type="molecule type" value="Transcribed_RNA"/>
</dbReference>
<dbReference type="Pfam" id="PF00098">
    <property type="entry name" value="zf-CCHC"/>
    <property type="match status" value="1"/>
</dbReference>
<keyword evidence="1" id="KW-0862">Zinc</keyword>
<dbReference type="PROSITE" id="PS50158">
    <property type="entry name" value="ZF_CCHC"/>
    <property type="match status" value="1"/>
</dbReference>
<dbReference type="GO" id="GO:0003676">
    <property type="term" value="F:nucleic acid binding"/>
    <property type="evidence" value="ECO:0007669"/>
    <property type="project" value="InterPro"/>
</dbReference>
<dbReference type="SMART" id="SM00343">
    <property type="entry name" value="ZnF_C2HC"/>
    <property type="match status" value="2"/>
</dbReference>
<dbReference type="InterPro" id="IPR001878">
    <property type="entry name" value="Znf_CCHC"/>
</dbReference>
<organism evidence="3">
    <name type="scientific">Cuerna arida</name>
    <dbReference type="NCBI Taxonomy" id="1464854"/>
    <lineage>
        <taxon>Eukaryota</taxon>
        <taxon>Metazoa</taxon>
        <taxon>Ecdysozoa</taxon>
        <taxon>Arthropoda</taxon>
        <taxon>Hexapoda</taxon>
        <taxon>Insecta</taxon>
        <taxon>Pterygota</taxon>
        <taxon>Neoptera</taxon>
        <taxon>Paraneoptera</taxon>
        <taxon>Hemiptera</taxon>
        <taxon>Auchenorrhyncha</taxon>
        <taxon>Membracoidea</taxon>
        <taxon>Cicadellidae</taxon>
        <taxon>Cicadellinae</taxon>
        <taxon>Proconiini</taxon>
        <taxon>Cuerna</taxon>
    </lineage>
</organism>
<keyword evidence="1" id="KW-0479">Metal-binding</keyword>
<dbReference type="Gene3D" id="4.10.60.10">
    <property type="entry name" value="Zinc finger, CCHC-type"/>
    <property type="match status" value="1"/>
</dbReference>